<dbReference type="CDD" id="cd08702">
    <property type="entry name" value="Arna_FMT_C"/>
    <property type="match status" value="1"/>
</dbReference>
<dbReference type="RefSeq" id="WP_011232595.1">
    <property type="nucleotide sequence ID" value="NC_006510.1"/>
</dbReference>
<protein>
    <submittedName>
        <fullName evidence="3">Methionyl-tRNA formyltransferase</fullName>
        <ecNumber evidence="3">2.1.2.9</ecNumber>
    </submittedName>
</protein>
<feature type="domain" description="Formyl transferase C-terminal" evidence="2">
    <location>
        <begin position="200"/>
        <end position="289"/>
    </location>
</feature>
<dbReference type="HOGENOM" id="CLU_033347_2_3_9"/>
<evidence type="ECO:0000313" key="4">
    <source>
        <dbReference type="Proteomes" id="UP000001172"/>
    </source>
</evidence>
<dbReference type="AlphaFoldDB" id="Q5KV76"/>
<proteinExistence type="predicted"/>
<evidence type="ECO:0000259" key="2">
    <source>
        <dbReference type="Pfam" id="PF02911"/>
    </source>
</evidence>
<evidence type="ECO:0000259" key="1">
    <source>
        <dbReference type="Pfam" id="PF00551"/>
    </source>
</evidence>
<dbReference type="EC" id="2.1.2.9" evidence="3"/>
<dbReference type="SUPFAM" id="SSF53328">
    <property type="entry name" value="Formyltransferase"/>
    <property type="match status" value="1"/>
</dbReference>
<evidence type="ECO:0000313" key="3">
    <source>
        <dbReference type="EMBL" id="BAD77410.1"/>
    </source>
</evidence>
<dbReference type="Gene3D" id="3.40.50.12230">
    <property type="match status" value="1"/>
</dbReference>
<gene>
    <name evidence="3" type="ordered locus">GK3125</name>
</gene>
<keyword evidence="3" id="KW-0808">Transferase</keyword>
<dbReference type="PATRIC" id="fig|235909.7.peg.3335"/>
<dbReference type="CDD" id="cd08651">
    <property type="entry name" value="FMT_core_like_4"/>
    <property type="match status" value="1"/>
</dbReference>
<dbReference type="InterPro" id="IPR005793">
    <property type="entry name" value="Formyl_trans_C"/>
</dbReference>
<dbReference type="PANTHER" id="PTHR11138:SF5">
    <property type="entry name" value="METHIONYL-TRNA FORMYLTRANSFERASE, MITOCHONDRIAL"/>
    <property type="match status" value="1"/>
</dbReference>
<dbReference type="PANTHER" id="PTHR11138">
    <property type="entry name" value="METHIONYL-TRNA FORMYLTRANSFERASE"/>
    <property type="match status" value="1"/>
</dbReference>
<sequence>MKVLFIGCVEFSYQLLKTVHEQTDAEIVGIVSKEHSTFNADFKSLIPFAIENNIPYLNFLNNEQLSEWLSCLEYDVIYCFGWSHLLPLNIIKTAKLGAIGYHPALLPENRGRHPIIWALALGLEETGSTFFFMDEGADSGDIVSQVKVRIEKHDTAMDLYKKLMDVAKKQVIQFTKELMQGSLTTIPQDHQKANYWRKRTKQDGLIDWRMTSESIYNLVRALYKPYVGAHCCYNGHDYKVWKVSIEDMNKFNVKQNIEPGKVIKVFQNKNSFIVKTGDGIIEVLQHEFKNLPKEGEYLI</sequence>
<dbReference type="InterPro" id="IPR011034">
    <property type="entry name" value="Formyl_transferase-like_C_sf"/>
</dbReference>
<dbReference type="KEGG" id="gka:GK3125"/>
<dbReference type="Proteomes" id="UP000001172">
    <property type="component" value="Chromosome"/>
</dbReference>
<dbReference type="InterPro" id="IPR036477">
    <property type="entry name" value="Formyl_transf_N_sf"/>
</dbReference>
<dbReference type="Pfam" id="PF02911">
    <property type="entry name" value="Formyl_trans_C"/>
    <property type="match status" value="1"/>
</dbReference>
<keyword evidence="4" id="KW-1185">Reference proteome</keyword>
<dbReference type="InterPro" id="IPR002376">
    <property type="entry name" value="Formyl_transf_N"/>
</dbReference>
<dbReference type="EMBL" id="BA000043">
    <property type="protein sequence ID" value="BAD77410.1"/>
    <property type="molecule type" value="Genomic_DNA"/>
</dbReference>
<dbReference type="STRING" id="235909.GK3125"/>
<dbReference type="GO" id="GO:0005829">
    <property type="term" value="C:cytosol"/>
    <property type="evidence" value="ECO:0007669"/>
    <property type="project" value="TreeGrafter"/>
</dbReference>
<dbReference type="GO" id="GO:0004479">
    <property type="term" value="F:methionyl-tRNA formyltransferase activity"/>
    <property type="evidence" value="ECO:0007669"/>
    <property type="project" value="UniProtKB-EC"/>
</dbReference>
<dbReference type="eggNOG" id="COG0223">
    <property type="taxonomic scope" value="Bacteria"/>
</dbReference>
<reference evidence="3 4" key="1">
    <citation type="journal article" date="2004" name="Nucleic Acids Res.">
        <title>Thermoadaptation trait revealed by the genome sequence of thermophilic Geobacillus kaustophilus.</title>
        <authorList>
            <person name="Takami H."/>
            <person name="Takaki Y."/>
            <person name="Chee G.J."/>
            <person name="Nishi S."/>
            <person name="Shimamura S."/>
            <person name="Suzuki H."/>
            <person name="Matsui S."/>
            <person name="Uchiyama I."/>
        </authorList>
    </citation>
    <scope>NUCLEOTIDE SEQUENCE [LARGE SCALE GENOMIC DNA]</scope>
    <source>
        <strain evidence="3 4">HTA426</strain>
    </source>
</reference>
<dbReference type="Pfam" id="PF00551">
    <property type="entry name" value="Formyl_trans_N"/>
    <property type="match status" value="1"/>
</dbReference>
<name>Q5KV76_GEOKA</name>
<accession>Q5KV76</accession>
<dbReference type="SUPFAM" id="SSF50486">
    <property type="entry name" value="FMT C-terminal domain-like"/>
    <property type="match status" value="1"/>
</dbReference>
<organism evidence="3 4">
    <name type="scientific">Geobacillus kaustophilus (strain HTA426)</name>
    <dbReference type="NCBI Taxonomy" id="235909"/>
    <lineage>
        <taxon>Bacteria</taxon>
        <taxon>Bacillati</taxon>
        <taxon>Bacillota</taxon>
        <taxon>Bacilli</taxon>
        <taxon>Bacillales</taxon>
        <taxon>Anoxybacillaceae</taxon>
        <taxon>Geobacillus</taxon>
        <taxon>Geobacillus thermoleovorans group</taxon>
    </lineage>
</organism>
<feature type="domain" description="Formyl transferase N-terminal" evidence="1">
    <location>
        <begin position="2"/>
        <end position="173"/>
    </location>
</feature>